<sequence length="530" mass="59997">MKKLCLLLTCLLVVVLFSGCGIQHPDTVSYVLEAEPSRLDPAMTTALVESNTELQIFEGLTRLDDDDVPQPALAESWDISPDGKTYTFHLRPGIEWSDGTPITAGDLEYSWKRVVDPDVASENAYMLFCIDKAEDYFNKKASADEVGVKAVDDQTLVVHLKEPTPYFLNLTAFHCYYPVPRQLVEAKPDTWAADADGMICNGPYKIVSWNHSSEIKLVKNDRYWDADSVILDHIDFPISDSQATRLTLVESNQANMTVEPPPADQERLEKLGLYKIAPYLGAYYYVFNVQKKPFDDVRVRKAFALAVQRESLMKYIVRGEKEAAYAWVPPGLKDKASGRDFRKEGGSLISEDPAKARQFLKEAGYDDSHPLPEVTLLFNTNEMHKAVAEALQAMWKENLGVDVHITNQESKVFMATRAQGDYQLARASWIADYIDPMTFLDVFADEENDAQYHNPAYNALIAKAKASNDEGQRMAYLHEAEQLLFDDCVIIPLYYTTQPYVAQPYIKGYHWSPLGLVDFKKAYIDETERK</sequence>
<dbReference type="Pfam" id="PF00496">
    <property type="entry name" value="SBP_bac_5"/>
    <property type="match status" value="1"/>
</dbReference>
<dbReference type="FunFam" id="3.90.76.10:FF:000001">
    <property type="entry name" value="Oligopeptide ABC transporter substrate-binding protein"/>
    <property type="match status" value="1"/>
</dbReference>
<dbReference type="FunFam" id="3.10.105.10:FF:000001">
    <property type="entry name" value="Oligopeptide ABC transporter, oligopeptide-binding protein"/>
    <property type="match status" value="1"/>
</dbReference>
<dbReference type="InterPro" id="IPR000914">
    <property type="entry name" value="SBP_5_dom"/>
</dbReference>
<dbReference type="SUPFAM" id="SSF53850">
    <property type="entry name" value="Periplasmic binding protein-like II"/>
    <property type="match status" value="1"/>
</dbReference>
<dbReference type="PANTHER" id="PTHR30290">
    <property type="entry name" value="PERIPLASMIC BINDING COMPONENT OF ABC TRANSPORTER"/>
    <property type="match status" value="1"/>
</dbReference>
<dbReference type="InterPro" id="IPR030678">
    <property type="entry name" value="Peptide/Ni-bd"/>
</dbReference>
<dbReference type="GO" id="GO:0043190">
    <property type="term" value="C:ATP-binding cassette (ABC) transporter complex"/>
    <property type="evidence" value="ECO:0007669"/>
    <property type="project" value="InterPro"/>
</dbReference>
<dbReference type="Gene3D" id="3.40.190.10">
    <property type="entry name" value="Periplasmic binding protein-like II"/>
    <property type="match status" value="1"/>
</dbReference>
<accession>A0A2S0M504</accession>
<keyword evidence="4 5" id="KW-0732">Signal</keyword>
<comment type="similarity">
    <text evidence="2">Belongs to the bacterial solute-binding protein 5 family.</text>
</comment>
<dbReference type="OrthoDB" id="137511at2"/>
<evidence type="ECO:0000259" key="6">
    <source>
        <dbReference type="Pfam" id="PF00496"/>
    </source>
</evidence>
<dbReference type="CDD" id="cd08504">
    <property type="entry name" value="PBP2_OppA"/>
    <property type="match status" value="1"/>
</dbReference>
<reference evidence="7 8" key="1">
    <citation type="journal article" date="2018" name="Genome Announc.">
        <title>Complete genomes of two Megasphaera elsdenii strains, NCIMB 702410 and ATCC 25940.</title>
        <authorList>
            <person name="Hatmaker E.A."/>
            <person name="O'Dell K."/>
            <person name="Riley L.A."/>
            <person name="Klingeman D.M."/>
            <person name="Guss A.M."/>
        </authorList>
    </citation>
    <scope>NUCLEOTIDE SEQUENCE [LARGE SCALE GENOMIC DNA]</scope>
    <source>
        <strain evidence="7 8">NCIMB702410</strain>
    </source>
</reference>
<dbReference type="Proteomes" id="UP000238358">
    <property type="component" value="Chromosome"/>
</dbReference>
<evidence type="ECO:0000256" key="5">
    <source>
        <dbReference type="SAM" id="SignalP"/>
    </source>
</evidence>
<name>A0A2S0M504_MEGEL</name>
<feature type="chain" id="PRO_5015751227" evidence="5">
    <location>
        <begin position="26"/>
        <end position="530"/>
    </location>
</feature>
<dbReference type="PIRSF" id="PIRSF002741">
    <property type="entry name" value="MppA"/>
    <property type="match status" value="1"/>
</dbReference>
<dbReference type="PANTHER" id="PTHR30290:SF10">
    <property type="entry name" value="PERIPLASMIC OLIGOPEPTIDE-BINDING PROTEIN-RELATED"/>
    <property type="match status" value="1"/>
</dbReference>
<dbReference type="RefSeq" id="WP_027894672.1">
    <property type="nucleotide sequence ID" value="NZ_CP027569.1"/>
</dbReference>
<proteinExistence type="inferred from homology"/>
<evidence type="ECO:0000313" key="8">
    <source>
        <dbReference type="Proteomes" id="UP000238358"/>
    </source>
</evidence>
<feature type="domain" description="Solute-binding protein family 5" evidence="6">
    <location>
        <begin position="69"/>
        <end position="449"/>
    </location>
</feature>
<protein>
    <submittedName>
        <fullName evidence="7">Peptide ABC transporter substrate-binding protein</fullName>
    </submittedName>
</protein>
<evidence type="ECO:0000313" key="7">
    <source>
        <dbReference type="EMBL" id="AVO26532.1"/>
    </source>
</evidence>
<dbReference type="PROSITE" id="PS51257">
    <property type="entry name" value="PROKAR_LIPOPROTEIN"/>
    <property type="match status" value="1"/>
</dbReference>
<dbReference type="GO" id="GO:1904680">
    <property type="term" value="F:peptide transmembrane transporter activity"/>
    <property type="evidence" value="ECO:0007669"/>
    <property type="project" value="TreeGrafter"/>
</dbReference>
<gene>
    <name evidence="7" type="ORF">C6Y28_02250</name>
</gene>
<evidence type="ECO:0000256" key="1">
    <source>
        <dbReference type="ARBA" id="ARBA00004196"/>
    </source>
</evidence>
<evidence type="ECO:0000256" key="4">
    <source>
        <dbReference type="ARBA" id="ARBA00022729"/>
    </source>
</evidence>
<evidence type="ECO:0000256" key="2">
    <source>
        <dbReference type="ARBA" id="ARBA00005695"/>
    </source>
</evidence>
<dbReference type="Gene3D" id="3.90.76.10">
    <property type="entry name" value="Dipeptide-binding Protein, Domain 1"/>
    <property type="match status" value="1"/>
</dbReference>
<dbReference type="Gene3D" id="3.10.105.10">
    <property type="entry name" value="Dipeptide-binding Protein, Domain 3"/>
    <property type="match status" value="1"/>
</dbReference>
<dbReference type="GO" id="GO:0015833">
    <property type="term" value="P:peptide transport"/>
    <property type="evidence" value="ECO:0007669"/>
    <property type="project" value="TreeGrafter"/>
</dbReference>
<evidence type="ECO:0000256" key="3">
    <source>
        <dbReference type="ARBA" id="ARBA00022448"/>
    </source>
</evidence>
<dbReference type="AlphaFoldDB" id="A0A2S0M504"/>
<keyword evidence="3" id="KW-0813">Transport</keyword>
<comment type="subcellular location">
    <subcellularLocation>
        <location evidence="1">Cell envelope</location>
    </subcellularLocation>
</comment>
<dbReference type="InterPro" id="IPR039424">
    <property type="entry name" value="SBP_5"/>
</dbReference>
<dbReference type="EMBL" id="CP027569">
    <property type="protein sequence ID" value="AVO26532.1"/>
    <property type="molecule type" value="Genomic_DNA"/>
</dbReference>
<dbReference type="GO" id="GO:0030288">
    <property type="term" value="C:outer membrane-bounded periplasmic space"/>
    <property type="evidence" value="ECO:0007669"/>
    <property type="project" value="UniProtKB-ARBA"/>
</dbReference>
<feature type="signal peptide" evidence="5">
    <location>
        <begin position="1"/>
        <end position="25"/>
    </location>
</feature>
<organism evidence="7 8">
    <name type="scientific">Megasphaera elsdenii</name>
    <dbReference type="NCBI Taxonomy" id="907"/>
    <lineage>
        <taxon>Bacteria</taxon>
        <taxon>Bacillati</taxon>
        <taxon>Bacillota</taxon>
        <taxon>Negativicutes</taxon>
        <taxon>Veillonellales</taxon>
        <taxon>Veillonellaceae</taxon>
        <taxon>Megasphaera</taxon>
    </lineage>
</organism>